<evidence type="ECO:0000256" key="12">
    <source>
        <dbReference type="ARBA" id="ARBA00023125"/>
    </source>
</evidence>
<accession>A0A381DJH5</accession>
<dbReference type="GO" id="GO:0003700">
    <property type="term" value="F:DNA-binding transcription factor activity"/>
    <property type="evidence" value="ECO:0007669"/>
    <property type="project" value="InterPro"/>
</dbReference>
<evidence type="ECO:0000256" key="4">
    <source>
        <dbReference type="ARBA" id="ARBA00011738"/>
    </source>
</evidence>
<comment type="cofactor">
    <cofactor evidence="14">
        <name>Zn(2+)</name>
        <dbReference type="ChEBI" id="CHEBI:29105"/>
    </cofactor>
    <text evidence="14">Binds 1 zinc ion per subunit.</text>
</comment>
<dbReference type="InterPro" id="IPR036388">
    <property type="entry name" value="WH-like_DNA-bd_sf"/>
</dbReference>
<dbReference type="EMBL" id="UFVD01000001">
    <property type="protein sequence ID" value="SUX10843.1"/>
    <property type="molecule type" value="Genomic_DNA"/>
</dbReference>
<dbReference type="GO" id="GO:0045892">
    <property type="term" value="P:negative regulation of DNA-templated transcription"/>
    <property type="evidence" value="ECO:0007669"/>
    <property type="project" value="TreeGrafter"/>
</dbReference>
<evidence type="ECO:0000256" key="7">
    <source>
        <dbReference type="ARBA" id="ARBA00022491"/>
    </source>
</evidence>
<feature type="binding site" evidence="14">
    <location>
        <position position="97"/>
    </location>
    <ligand>
        <name>Zn(2+)</name>
        <dbReference type="ChEBI" id="CHEBI:29105"/>
    </ligand>
</feature>
<evidence type="ECO:0000256" key="5">
    <source>
        <dbReference type="ARBA" id="ARBA00020910"/>
    </source>
</evidence>
<dbReference type="PANTHER" id="PTHR33202">
    <property type="entry name" value="ZINC UPTAKE REGULATION PROTEIN"/>
    <property type="match status" value="1"/>
</dbReference>
<keyword evidence="17" id="KW-1185">Reference proteome</keyword>
<keyword evidence="9 14" id="KW-0862">Zinc</keyword>
<dbReference type="Pfam" id="PF01475">
    <property type="entry name" value="FUR"/>
    <property type="match status" value="1"/>
</dbReference>
<evidence type="ECO:0000256" key="13">
    <source>
        <dbReference type="ARBA" id="ARBA00023163"/>
    </source>
</evidence>
<evidence type="ECO:0000256" key="11">
    <source>
        <dbReference type="ARBA" id="ARBA00023015"/>
    </source>
</evidence>
<dbReference type="GO" id="GO:0000976">
    <property type="term" value="F:transcription cis-regulatory region binding"/>
    <property type="evidence" value="ECO:0007669"/>
    <property type="project" value="TreeGrafter"/>
</dbReference>
<dbReference type="GO" id="GO:1900376">
    <property type="term" value="P:regulation of secondary metabolite biosynthetic process"/>
    <property type="evidence" value="ECO:0007669"/>
    <property type="project" value="TreeGrafter"/>
</dbReference>
<proteinExistence type="inferred from homology"/>
<keyword evidence="12" id="KW-0238">DNA-binding</keyword>
<evidence type="ECO:0000256" key="2">
    <source>
        <dbReference type="ARBA" id="ARBA00004496"/>
    </source>
</evidence>
<keyword evidence="7" id="KW-0678">Repressor</keyword>
<reference evidence="16 17" key="1">
    <citation type="submission" date="2018-06" db="EMBL/GenBank/DDBJ databases">
        <authorList>
            <consortium name="Pathogen Informatics"/>
            <person name="Doyle S."/>
        </authorList>
    </citation>
    <scope>NUCLEOTIDE SEQUENCE [LARGE SCALE GENOMIC DNA]</scope>
    <source>
        <strain evidence="16 17">NCTC12475</strain>
    </source>
</reference>
<gene>
    <name evidence="16" type="primary">fur_1</name>
    <name evidence="16" type="ORF">NCTC12475_01054</name>
</gene>
<feature type="binding site" evidence="14">
    <location>
        <position position="100"/>
    </location>
    <ligand>
        <name>Zn(2+)</name>
        <dbReference type="ChEBI" id="CHEBI:29105"/>
    </ligand>
</feature>
<feature type="binding site" evidence="14">
    <location>
        <position position="140"/>
    </location>
    <ligand>
        <name>Zn(2+)</name>
        <dbReference type="ChEBI" id="CHEBI:29105"/>
    </ligand>
</feature>
<comment type="subcellular location">
    <subcellularLocation>
        <location evidence="2">Cytoplasm</location>
    </subcellularLocation>
</comment>
<feature type="binding site" evidence="14">
    <location>
        <position position="137"/>
    </location>
    <ligand>
        <name>Zn(2+)</name>
        <dbReference type="ChEBI" id="CHEBI:29105"/>
    </ligand>
</feature>
<feature type="binding site" evidence="15">
    <location>
        <position position="93"/>
    </location>
    <ligand>
        <name>Fe cation</name>
        <dbReference type="ChEBI" id="CHEBI:24875"/>
    </ligand>
</feature>
<evidence type="ECO:0000256" key="15">
    <source>
        <dbReference type="PIRSR" id="PIRSR602481-2"/>
    </source>
</evidence>
<evidence type="ECO:0000256" key="3">
    <source>
        <dbReference type="ARBA" id="ARBA00007957"/>
    </source>
</evidence>
<keyword evidence="10 15" id="KW-0408">Iron</keyword>
<dbReference type="SUPFAM" id="SSF46785">
    <property type="entry name" value="Winged helix' DNA-binding domain"/>
    <property type="match status" value="1"/>
</dbReference>
<evidence type="ECO:0000256" key="14">
    <source>
        <dbReference type="PIRSR" id="PIRSR602481-1"/>
    </source>
</evidence>
<dbReference type="InterPro" id="IPR036390">
    <property type="entry name" value="WH_DNA-bd_sf"/>
</dbReference>
<comment type="subunit">
    <text evidence="4">Homodimer.</text>
</comment>
<evidence type="ECO:0000256" key="10">
    <source>
        <dbReference type="ARBA" id="ARBA00023004"/>
    </source>
</evidence>
<organism evidence="16 17">
    <name type="scientific">Campylobacter sputorum subsp. sputorum</name>
    <dbReference type="NCBI Taxonomy" id="32024"/>
    <lineage>
        <taxon>Bacteria</taxon>
        <taxon>Pseudomonadati</taxon>
        <taxon>Campylobacterota</taxon>
        <taxon>Epsilonproteobacteria</taxon>
        <taxon>Campylobacterales</taxon>
        <taxon>Campylobacteraceae</taxon>
        <taxon>Campylobacter</taxon>
    </lineage>
</organism>
<dbReference type="Gene3D" id="1.10.10.10">
    <property type="entry name" value="Winged helix-like DNA-binding domain superfamily/Winged helix DNA-binding domain"/>
    <property type="match status" value="1"/>
</dbReference>
<comment type="function">
    <text evidence="1">Acts as a global negative controlling element, employing Fe(2+) as a cofactor to bind the operator of the repressed genes.</text>
</comment>
<dbReference type="PANTHER" id="PTHR33202:SF2">
    <property type="entry name" value="FERRIC UPTAKE REGULATION PROTEIN"/>
    <property type="match status" value="1"/>
</dbReference>
<keyword evidence="11" id="KW-0805">Transcription regulation</keyword>
<evidence type="ECO:0000313" key="17">
    <source>
        <dbReference type="Proteomes" id="UP000254920"/>
    </source>
</evidence>
<dbReference type="Gene3D" id="3.30.1490.190">
    <property type="match status" value="1"/>
</dbReference>
<evidence type="ECO:0000256" key="9">
    <source>
        <dbReference type="ARBA" id="ARBA00022833"/>
    </source>
</evidence>
<dbReference type="InterPro" id="IPR043135">
    <property type="entry name" value="Fur_C"/>
</dbReference>
<dbReference type="Proteomes" id="UP000254920">
    <property type="component" value="Unassembled WGS sequence"/>
</dbReference>
<keyword evidence="13" id="KW-0804">Transcription</keyword>
<dbReference type="GeneID" id="93091475"/>
<evidence type="ECO:0000256" key="6">
    <source>
        <dbReference type="ARBA" id="ARBA00022490"/>
    </source>
</evidence>
<comment type="similarity">
    <text evidence="3">Belongs to the Fur family.</text>
</comment>
<sequence>MGNEAVFNNFLNIILSKKAKNSIPRKEILKILFYNKHISINEIQKIYKNTHKKQVSISTIYNTLNLLKKYNLLTIIKSKNSTKYEMNIHLNHDHLICKKCGKIIEFKDEVLQNLQKGISKKYDFIIQGHILSLEGICDKCKK</sequence>
<feature type="binding site" evidence="15">
    <location>
        <position position="129"/>
    </location>
    <ligand>
        <name>Fe cation</name>
        <dbReference type="ChEBI" id="CHEBI:24875"/>
    </ligand>
</feature>
<dbReference type="AlphaFoldDB" id="A0A381DJH5"/>
<dbReference type="STRING" id="32024.GCA_000788295_01495"/>
<comment type="cofactor">
    <cofactor evidence="15">
        <name>Mn(2+)</name>
        <dbReference type="ChEBI" id="CHEBI:29035"/>
    </cofactor>
    <cofactor evidence="15">
        <name>Fe(2+)</name>
        <dbReference type="ChEBI" id="CHEBI:29033"/>
    </cofactor>
    <text evidence="15">Binds 1 Mn(2+) or Fe(2+) ion per subunit.</text>
</comment>
<dbReference type="CDD" id="cd07153">
    <property type="entry name" value="Fur_like"/>
    <property type="match status" value="1"/>
</dbReference>
<dbReference type="InterPro" id="IPR002481">
    <property type="entry name" value="FUR"/>
</dbReference>
<name>A0A381DJH5_9BACT</name>
<evidence type="ECO:0000256" key="1">
    <source>
        <dbReference type="ARBA" id="ARBA00002997"/>
    </source>
</evidence>
<keyword evidence="6" id="KW-0963">Cytoplasm</keyword>
<evidence type="ECO:0000256" key="8">
    <source>
        <dbReference type="ARBA" id="ARBA00022723"/>
    </source>
</evidence>
<dbReference type="RefSeq" id="WP_161492230.1">
    <property type="nucleotide sequence ID" value="NZ_CP043427.1"/>
</dbReference>
<dbReference type="GO" id="GO:0005829">
    <property type="term" value="C:cytosol"/>
    <property type="evidence" value="ECO:0007669"/>
    <property type="project" value="TreeGrafter"/>
</dbReference>
<evidence type="ECO:0000313" key="16">
    <source>
        <dbReference type="EMBL" id="SUX10843.1"/>
    </source>
</evidence>
<dbReference type="GO" id="GO:0008270">
    <property type="term" value="F:zinc ion binding"/>
    <property type="evidence" value="ECO:0007669"/>
    <property type="project" value="TreeGrafter"/>
</dbReference>
<keyword evidence="8 14" id="KW-0479">Metal-binding</keyword>
<protein>
    <recommendedName>
        <fullName evidence="5">Ferric uptake regulation protein</fullName>
    </recommendedName>
</protein>